<dbReference type="GeneID" id="125420851"/>
<feature type="region of interest" description="Disordered" evidence="5">
    <location>
        <begin position="73"/>
        <end position="136"/>
    </location>
</feature>
<comment type="pathway">
    <text evidence="2">Protein modification; protein ubiquitination.</text>
</comment>
<dbReference type="SMART" id="SM00504">
    <property type="entry name" value="Ubox"/>
    <property type="match status" value="1"/>
</dbReference>
<dbReference type="SUPFAM" id="SSF48371">
    <property type="entry name" value="ARM repeat"/>
    <property type="match status" value="1"/>
</dbReference>
<feature type="compositionally biased region" description="Low complexity" evidence="5">
    <location>
        <begin position="475"/>
        <end position="485"/>
    </location>
</feature>
<dbReference type="InterPro" id="IPR011989">
    <property type="entry name" value="ARM-like"/>
</dbReference>
<feature type="compositionally biased region" description="Polar residues" evidence="5">
    <location>
        <begin position="22"/>
        <end position="32"/>
    </location>
</feature>
<feature type="region of interest" description="Disordered" evidence="5">
    <location>
        <begin position="152"/>
        <end position="238"/>
    </location>
</feature>
<feature type="compositionally biased region" description="Basic and acidic residues" evidence="5">
    <location>
        <begin position="39"/>
        <end position="60"/>
    </location>
</feature>
<accession>A0ABM3I9V5</accession>
<feature type="domain" description="U-box" evidence="6">
    <location>
        <begin position="689"/>
        <end position="764"/>
    </location>
</feature>
<dbReference type="EC" id="2.3.2.27" evidence="3"/>
<evidence type="ECO:0000256" key="5">
    <source>
        <dbReference type="SAM" id="MobiDB-lite"/>
    </source>
</evidence>
<dbReference type="InterPro" id="IPR056512">
    <property type="entry name" value="LIN_N"/>
</dbReference>
<evidence type="ECO:0000256" key="4">
    <source>
        <dbReference type="ARBA" id="ARBA00022679"/>
    </source>
</evidence>
<feature type="region of interest" description="Disordered" evidence="5">
    <location>
        <begin position="20"/>
        <end position="61"/>
    </location>
</feature>
<evidence type="ECO:0000313" key="7">
    <source>
        <dbReference type="Proteomes" id="UP001652623"/>
    </source>
</evidence>
<evidence type="ECO:0000256" key="3">
    <source>
        <dbReference type="ARBA" id="ARBA00012483"/>
    </source>
</evidence>
<dbReference type="PANTHER" id="PTHR35549">
    <property type="entry name" value="OS04G0584500 PROTEIN"/>
    <property type="match status" value="1"/>
</dbReference>
<dbReference type="PROSITE" id="PS51698">
    <property type="entry name" value="U_BOX"/>
    <property type="match status" value="1"/>
</dbReference>
<feature type="compositionally biased region" description="Basic and acidic residues" evidence="5">
    <location>
        <begin position="154"/>
        <end position="178"/>
    </location>
</feature>
<dbReference type="InterPro" id="IPR045210">
    <property type="entry name" value="RING-Ubox_PUB"/>
</dbReference>
<reference evidence="8" key="1">
    <citation type="submission" date="2025-08" db="UniProtKB">
        <authorList>
            <consortium name="RefSeq"/>
        </authorList>
    </citation>
    <scope>IDENTIFICATION</scope>
    <source>
        <tissue evidence="8">Seedling</tissue>
    </source>
</reference>
<dbReference type="InterPro" id="IPR016024">
    <property type="entry name" value="ARM-type_fold"/>
</dbReference>
<evidence type="ECO:0000259" key="6">
    <source>
        <dbReference type="PROSITE" id="PS51698"/>
    </source>
</evidence>
<dbReference type="InterPro" id="IPR055566">
    <property type="entry name" value="ARM_LIN"/>
</dbReference>
<dbReference type="CDD" id="cd16664">
    <property type="entry name" value="RING-Ubox_PUB"/>
    <property type="match status" value="1"/>
</dbReference>
<dbReference type="Gene3D" id="1.25.10.10">
    <property type="entry name" value="Leucine-rich Repeat Variant"/>
    <property type="match status" value="1"/>
</dbReference>
<evidence type="ECO:0000256" key="2">
    <source>
        <dbReference type="ARBA" id="ARBA00004906"/>
    </source>
</evidence>
<feature type="compositionally biased region" description="Basic and acidic residues" evidence="5">
    <location>
        <begin position="220"/>
        <end position="233"/>
    </location>
</feature>
<name>A0ABM3I9V5_ZIZJJ</name>
<keyword evidence="7" id="KW-1185">Reference proteome</keyword>
<comment type="catalytic activity">
    <reaction evidence="1">
        <text>S-ubiquitinyl-[E2 ubiquitin-conjugating enzyme]-L-cysteine + [acceptor protein]-L-lysine = [E2 ubiquitin-conjugating enzyme]-L-cysteine + N(6)-ubiquitinyl-[acceptor protein]-L-lysine.</text>
        <dbReference type="EC" id="2.3.2.27"/>
    </reaction>
</comment>
<feature type="compositionally biased region" description="Basic and acidic residues" evidence="5">
    <location>
        <begin position="115"/>
        <end position="130"/>
    </location>
</feature>
<feature type="region of interest" description="Disordered" evidence="5">
    <location>
        <begin position="523"/>
        <end position="564"/>
    </location>
</feature>
<dbReference type="Pfam" id="PF23568">
    <property type="entry name" value="ARM_LIN"/>
    <property type="match status" value="1"/>
</dbReference>
<dbReference type="SUPFAM" id="SSF57850">
    <property type="entry name" value="RING/U-box"/>
    <property type="match status" value="1"/>
</dbReference>
<organism evidence="7 8">
    <name type="scientific">Ziziphus jujuba</name>
    <name type="common">Chinese jujube</name>
    <name type="synonym">Ziziphus sativa</name>
    <dbReference type="NCBI Taxonomy" id="326968"/>
    <lineage>
        <taxon>Eukaryota</taxon>
        <taxon>Viridiplantae</taxon>
        <taxon>Streptophyta</taxon>
        <taxon>Embryophyta</taxon>
        <taxon>Tracheophyta</taxon>
        <taxon>Spermatophyta</taxon>
        <taxon>Magnoliopsida</taxon>
        <taxon>eudicotyledons</taxon>
        <taxon>Gunneridae</taxon>
        <taxon>Pentapetalae</taxon>
        <taxon>rosids</taxon>
        <taxon>fabids</taxon>
        <taxon>Rosales</taxon>
        <taxon>Rhamnaceae</taxon>
        <taxon>Paliureae</taxon>
        <taxon>Ziziphus</taxon>
    </lineage>
</organism>
<dbReference type="Proteomes" id="UP001652623">
    <property type="component" value="Chromosome 10"/>
</dbReference>
<dbReference type="RefSeq" id="XP_048324017.2">
    <property type="nucleotide sequence ID" value="XM_048468060.2"/>
</dbReference>
<dbReference type="InterPro" id="IPR003613">
    <property type="entry name" value="Ubox_domain"/>
</dbReference>
<dbReference type="Pfam" id="PF23628">
    <property type="entry name" value="ARM_LIN_C"/>
    <property type="match status" value="1"/>
</dbReference>
<dbReference type="Gene3D" id="3.30.40.10">
    <property type="entry name" value="Zinc/RING finger domain, C3HC4 (zinc finger)"/>
    <property type="match status" value="1"/>
</dbReference>
<proteinExistence type="predicted"/>
<sequence length="1165" mass="130463">MASSLEDLLAEDGFRGRKSLTRSRTSFRSEAQTFPRYPFPDKHRKEFTARDRIRTERSRSDVSWYKLRSESPIDDIRGSRARDNLVRREKIDGRLSKNEVKDRLGGRNSASLQEGKNDDSLSEKSSRNEIIEVAEEENARYKEIYTNEVYSPQRGEDKYSSNGPKERSLKDAKEDKRNGSSCKKYMFGGRLSSSEKNRRSTKQNRTASERSNRDASNSKSFEDNRGQKNDDNRQGISEPALDEVAIQATVSILSGYIKRFLKDEDFRISLRHNCFSSLNFIELEDRHTESKIIMNLEQAIETVEKVAEEGSKNPKDLKKATLQLSVIAGLNSDELKDGFTSGVPNYKLAACSHLYLSVVYKLQKKDKVSAKQLLQVFCDSPYQARTTLLPDLWEQLFFPQLSHLNVWYNQEADCIAGTPSRPRKLKLLEKLYNEIMDSGTYQFAAYYKDWLTEGVETPSIPSICIPSGATEEVPHGSSSGHSSSPDGTFSMQTMVSKKLYDDVFGDQSISGFNGAKDVREAENFDDSIRSSQGSVVIKQTSTHSSEAANNTDQDIEEDSTKSAPDDAFCTENGHLMTSDKRWSYVEGVSPEKDLNEKCGNSIPYEETLGNDQSLYSPPHTKENELTLKRLAKSVFELQRPASTVDLTVSTLSNSSEATMSHSLESATKVMSSLEELHEGYFGERSSSSSIPQEFICPLTGQLFEDPVTLETGQTFERKAIKEWFAQGNRTCPATGKHLEYLAVPFTNLVLKRVIDSWKSEHCRHLLTFASQIIGNMGGDGPKHSDETAIVMFEQLLSACSREERTTNAKHLISLGGLQFLLQRFENGSLEDKTRVLALLTCCIEADPGCRNKVARDINKQCLLQLLHSKQIRSRTNVVLLLTELVCLKRKKDLTLFLSGLQNEGIENTMHILLVYLQGSPAAERPLVAALLLYLDLLVEPRKYSKYREEAVDAITEALDGSLADEKVRENCCRALFILGGSFSFSGELLKDIWNLKQAGFYDYDKVTLSLHNEEDSILGDDASSVDDEEHANKEWLRSLSSSLLGNGKRSFLETISKCLGSGNMDLVRACLTTVAWLSSALASLSDAEFQLSAAFSALISQLKQSLENSRQLEHKILASMSLFNLSKISECRVLITTMAEDIAGPLKSLAEITWTAKLLYAIISG</sequence>
<gene>
    <name evidence="8" type="primary">LOC125420851</name>
</gene>
<keyword evidence="4" id="KW-0808">Transferase</keyword>
<evidence type="ECO:0000313" key="8">
    <source>
        <dbReference type="RefSeq" id="XP_048324017.2"/>
    </source>
</evidence>
<dbReference type="Pfam" id="PF04564">
    <property type="entry name" value="U-box"/>
    <property type="match status" value="1"/>
</dbReference>
<feature type="region of interest" description="Disordered" evidence="5">
    <location>
        <begin position="465"/>
        <end position="488"/>
    </location>
</feature>
<protein>
    <recommendedName>
        <fullName evidence="3">RING-type E3 ubiquitin transferase</fullName>
        <ecNumber evidence="3">2.3.2.27</ecNumber>
    </recommendedName>
</protein>
<evidence type="ECO:0000256" key="1">
    <source>
        <dbReference type="ARBA" id="ARBA00000900"/>
    </source>
</evidence>
<feature type="compositionally biased region" description="Basic and acidic residues" evidence="5">
    <location>
        <begin position="73"/>
        <end position="105"/>
    </location>
</feature>
<dbReference type="PANTHER" id="PTHR35549:SF1">
    <property type="entry name" value="OS04G0584500 PROTEIN"/>
    <property type="match status" value="1"/>
</dbReference>
<feature type="compositionally biased region" description="Polar residues" evidence="5">
    <location>
        <begin position="529"/>
        <end position="552"/>
    </location>
</feature>
<dbReference type="InterPro" id="IPR013083">
    <property type="entry name" value="Znf_RING/FYVE/PHD"/>
</dbReference>